<keyword evidence="3" id="KW-0399">Innate immunity</keyword>
<feature type="domain" description="Lipid-binding serum glycoprotein C-terminal" evidence="6">
    <location>
        <begin position="266"/>
        <end position="463"/>
    </location>
</feature>
<dbReference type="Gene3D" id="3.15.10.10">
    <property type="entry name" value="Bactericidal permeability-increasing protein, domain 1"/>
    <property type="match status" value="1"/>
</dbReference>
<evidence type="ECO:0000313" key="8">
    <source>
        <dbReference type="Proteomes" id="UP000694569"/>
    </source>
</evidence>
<proteinExistence type="inferred from homology"/>
<evidence type="ECO:0000313" key="7">
    <source>
        <dbReference type="Ensembl" id="ENSLLEP00000048035.1"/>
    </source>
</evidence>
<comment type="function">
    <text evidence="3">The cytotoxic action of BPI is limited to many species of Gram-negative bacteria; this specificity may be explained by a strong affinity of the very basic N-terminal half for the negatively charged lipopolysaccharides that are unique to the Gram-negative bacterial outer envelope.</text>
</comment>
<evidence type="ECO:0000259" key="6">
    <source>
        <dbReference type="SMART" id="SM00329"/>
    </source>
</evidence>
<dbReference type="InterPro" id="IPR032942">
    <property type="entry name" value="BPI/LBP/Plunc"/>
</dbReference>
<dbReference type="Ensembl" id="ENSLLET00000049918.1">
    <property type="protein sequence ID" value="ENSLLEP00000048035.1"/>
    <property type="gene ID" value="ENSLLEG00000030318.1"/>
</dbReference>
<evidence type="ECO:0000256" key="4">
    <source>
        <dbReference type="SAM" id="SignalP"/>
    </source>
</evidence>
<accession>A0A8C5R5Q8</accession>
<keyword evidence="3" id="KW-0964">Secreted</keyword>
<dbReference type="GO" id="GO:0005615">
    <property type="term" value="C:extracellular space"/>
    <property type="evidence" value="ECO:0007669"/>
    <property type="project" value="UniProtKB-UniRule"/>
</dbReference>
<evidence type="ECO:0000259" key="5">
    <source>
        <dbReference type="SMART" id="SM00328"/>
    </source>
</evidence>
<keyword evidence="3" id="KW-0929">Antimicrobial</keyword>
<dbReference type="Pfam" id="PF01273">
    <property type="entry name" value="LBP_BPI_CETP"/>
    <property type="match status" value="1"/>
</dbReference>
<feature type="domain" description="Lipid-binding serum glycoprotein N-terminal" evidence="5">
    <location>
        <begin position="35"/>
        <end position="251"/>
    </location>
</feature>
<dbReference type="GO" id="GO:0045087">
    <property type="term" value="P:innate immune response"/>
    <property type="evidence" value="ECO:0007669"/>
    <property type="project" value="UniProtKB-UniRule"/>
</dbReference>
<comment type="subunit">
    <text evidence="3">Monomer. Homodimer; disulfide-linked.</text>
</comment>
<comment type="similarity">
    <text evidence="1">Belongs to the BPI/LBP/Plunc superfamily. BPI/LBP family.</text>
</comment>
<name>A0A8C5R5Q8_9ANUR</name>
<dbReference type="InterPro" id="IPR017943">
    <property type="entry name" value="Bactericidal_perm-incr_a/b_dom"/>
</dbReference>
<evidence type="ECO:0000256" key="1">
    <source>
        <dbReference type="ARBA" id="ARBA00007292"/>
    </source>
</evidence>
<dbReference type="Pfam" id="PF02886">
    <property type="entry name" value="LBP_BPI_CETP_C"/>
    <property type="match status" value="1"/>
</dbReference>
<comment type="domain">
    <text evidence="3">The N-terminal region may be exposed to the interior of the granule, whereas the C-terminal portion may be embedded in the membrane. During phagocytosis and degranulation, proteases may be released and activated and cleave BPI at the junction of the N- and C-terminal portions of the molecule, providing controlled release of the N-terminal antibacterial fragment when bacteria are ingested.</text>
</comment>
<dbReference type="GeneTree" id="ENSGT01150000286994"/>
<feature type="chain" id="PRO_5034685873" description="Bactericidal permeability-increasing protein" evidence="4">
    <location>
        <begin position="23"/>
        <end position="482"/>
    </location>
</feature>
<keyword evidence="8" id="KW-1185">Reference proteome</keyword>
<keyword evidence="3 4" id="KW-0732">Signal</keyword>
<keyword evidence="3" id="KW-0325">Glycoprotein</keyword>
<feature type="signal peptide" evidence="4">
    <location>
        <begin position="1"/>
        <end position="22"/>
    </location>
</feature>
<comment type="subcellular location">
    <subcellularLocation>
        <location evidence="3">Secreted</location>
    </subcellularLocation>
</comment>
<protein>
    <recommendedName>
        <fullName evidence="3">Bactericidal permeability-increasing protein</fullName>
        <shortName evidence="3">BPI</shortName>
    </recommendedName>
</protein>
<dbReference type="SUPFAM" id="SSF55394">
    <property type="entry name" value="Bactericidal permeability-increasing protein, BPI"/>
    <property type="match status" value="2"/>
</dbReference>
<dbReference type="Proteomes" id="UP000694569">
    <property type="component" value="Unplaced"/>
</dbReference>
<dbReference type="SMART" id="SM00328">
    <property type="entry name" value="BPI1"/>
    <property type="match status" value="1"/>
</dbReference>
<sequence length="482" mass="52942">MVMSWFCSAVLLILSALCLCSAENPGVKVKLTKMIMDKGAAYAKQNLISQLKDKPLPDVNGTITMGEENMNYAFLNIRLVDFNYTSLSSSFVPGTGIKLVIKGGTTTLTSDFELYGWLLTDNGFCMLNLTEICITVIIGVQRDKSNKPSIHTVSCEADILGVNLTMIGGVSYIYDAIRKPMIKMIRNDLNQQVCSMLRGQIQQWDQTLNDLKLNILLDNSIGVDLSLVNDPVFTEQNAEIDSECMFYSPVNETKVALTPAAMSFDAQKGSMLTVGLSEASFNSASQVYHSGGGFIFRLFDAHSKSNSKAAALLAGLCQPFGKTKKQLVLLSASKAPTFLLQTNNVTVGFSGIINAHALLPRAQRETLFTARTDICFSAQVSILDSNFLPGLNLTGSISLNSFNLHVEQEQSEAKKREAEIKAIFMEEILRMLNDNLQTGLYIPFRFFKITTSTIKKGFMMVNANMNFECLENVLSSGNPSKS</sequence>
<reference evidence="7" key="1">
    <citation type="submission" date="2025-08" db="UniProtKB">
        <authorList>
            <consortium name="Ensembl"/>
        </authorList>
    </citation>
    <scope>IDENTIFICATION</scope>
</reference>
<organism evidence="7 8">
    <name type="scientific">Leptobrachium leishanense</name>
    <name type="common">Leishan spiny toad</name>
    <dbReference type="NCBI Taxonomy" id="445787"/>
    <lineage>
        <taxon>Eukaryota</taxon>
        <taxon>Metazoa</taxon>
        <taxon>Chordata</taxon>
        <taxon>Craniata</taxon>
        <taxon>Vertebrata</taxon>
        <taxon>Euteleostomi</taxon>
        <taxon>Amphibia</taxon>
        <taxon>Batrachia</taxon>
        <taxon>Anura</taxon>
        <taxon>Pelobatoidea</taxon>
        <taxon>Megophryidae</taxon>
        <taxon>Leptobrachium</taxon>
    </lineage>
</organism>
<dbReference type="AlphaFoldDB" id="A0A8C5R5Q8"/>
<dbReference type="InterPro" id="IPR017942">
    <property type="entry name" value="Lipid-bd_serum_glycop_N"/>
</dbReference>
<dbReference type="InterPro" id="IPR001124">
    <property type="entry name" value="Lipid-bd_serum_glycop_C"/>
</dbReference>
<dbReference type="GO" id="GO:0008289">
    <property type="term" value="F:lipid binding"/>
    <property type="evidence" value="ECO:0007669"/>
    <property type="project" value="InterPro"/>
</dbReference>
<reference evidence="7" key="2">
    <citation type="submission" date="2025-09" db="UniProtKB">
        <authorList>
            <consortium name="Ensembl"/>
        </authorList>
    </citation>
    <scope>IDENTIFICATION</scope>
</reference>
<keyword evidence="3" id="KW-0044">Antibiotic</keyword>
<evidence type="ECO:0000256" key="2">
    <source>
        <dbReference type="ARBA" id="ARBA00023157"/>
    </source>
</evidence>
<dbReference type="SMART" id="SM00329">
    <property type="entry name" value="BPI2"/>
    <property type="match status" value="1"/>
</dbReference>
<dbReference type="Gene3D" id="3.15.20.10">
    <property type="entry name" value="Bactericidal permeability-increasing protein, domain 2"/>
    <property type="match status" value="1"/>
</dbReference>
<dbReference type="GO" id="GO:0050829">
    <property type="term" value="P:defense response to Gram-negative bacterium"/>
    <property type="evidence" value="ECO:0007669"/>
    <property type="project" value="UniProtKB-UniRule"/>
</dbReference>
<keyword evidence="2 3" id="KW-1015">Disulfide bond</keyword>
<dbReference type="OrthoDB" id="9938407at2759"/>
<evidence type="ECO:0000256" key="3">
    <source>
        <dbReference type="RuleBase" id="RU369039"/>
    </source>
</evidence>
<dbReference type="PANTHER" id="PTHR10504">
    <property type="entry name" value="BACTERICIDAL PERMEABILITY-INCREASING BPI PROTEIN-RELATED"/>
    <property type="match status" value="1"/>
</dbReference>
<comment type="domain">
    <text evidence="3">The N- and C-terminal barrels adopt an identical fold despite having only 13% of conserved residues.</text>
</comment>
<dbReference type="PANTHER" id="PTHR10504:SF147">
    <property type="entry name" value="BACTERICIDAL PERMEABILITY-INCREASING PROTEIN"/>
    <property type="match status" value="1"/>
</dbReference>
<keyword evidence="3" id="KW-0391">Immunity</keyword>